<dbReference type="KEGG" id="pbj:VN24_07940"/>
<sequence>MSVQAVLETLREQLELYGQLLETAEQKTPVLVKNDIERLNVIMSKERKLVQKADELELRRSMLTNTYFSRLSLRLRSGKLSDMIRTVNHPGEKQQLIDIQSELAARLTELQRKNEHNQQLIRQSLDFIEYSLELVVDNPSDDFTYQHPMNRLSGGPRAGLFDTRG</sequence>
<dbReference type="AlphaFoldDB" id="A0A0D5NHW6"/>
<keyword evidence="3" id="KW-1185">Reference proteome</keyword>
<dbReference type="OrthoDB" id="2660802at2"/>
<accession>A0A0D5NHW6</accession>
<dbReference type="SUPFAM" id="SSF140566">
    <property type="entry name" value="FlgN-like"/>
    <property type="match status" value="1"/>
</dbReference>
<dbReference type="InterPro" id="IPR036679">
    <property type="entry name" value="FlgN-like_sf"/>
</dbReference>
<evidence type="ECO:0008006" key="4">
    <source>
        <dbReference type="Google" id="ProtNLM"/>
    </source>
</evidence>
<reference evidence="3" key="2">
    <citation type="submission" date="2015-03" db="EMBL/GenBank/DDBJ databases">
        <title>Genome sequence of Paenibacillus beijingensis strain DSM 24997T.</title>
        <authorList>
            <person name="Kwak Y."/>
            <person name="Shin J.-H."/>
        </authorList>
    </citation>
    <scope>NUCLEOTIDE SEQUENCE [LARGE SCALE GENOMIC DNA]</scope>
    <source>
        <strain evidence="3">DSM 24997</strain>
    </source>
</reference>
<dbReference type="RefSeq" id="WP_045669952.1">
    <property type="nucleotide sequence ID" value="NZ_CP011058.1"/>
</dbReference>
<proteinExistence type="predicted"/>
<dbReference type="Gene3D" id="1.20.58.300">
    <property type="entry name" value="FlgN-like"/>
    <property type="match status" value="1"/>
</dbReference>
<dbReference type="PATRIC" id="fig|1126833.4.peg.1747"/>
<dbReference type="STRING" id="1126833.VN24_07940"/>
<dbReference type="InterPro" id="IPR007809">
    <property type="entry name" value="FlgN-like"/>
</dbReference>
<dbReference type="EMBL" id="CP011058">
    <property type="protein sequence ID" value="AJY74518.1"/>
    <property type="molecule type" value="Genomic_DNA"/>
</dbReference>
<dbReference type="Proteomes" id="UP000032633">
    <property type="component" value="Chromosome"/>
</dbReference>
<evidence type="ECO:0000313" key="3">
    <source>
        <dbReference type="Proteomes" id="UP000032633"/>
    </source>
</evidence>
<gene>
    <name evidence="2" type="ORF">VN24_07940</name>
</gene>
<keyword evidence="1" id="KW-1005">Bacterial flagellum biogenesis</keyword>
<protein>
    <recommendedName>
        <fullName evidence="4">Flagellar biosynthesis protein FlgN</fullName>
    </recommendedName>
</protein>
<dbReference type="HOGENOM" id="CLU_132586_0_0_9"/>
<dbReference type="Pfam" id="PF05130">
    <property type="entry name" value="FlgN"/>
    <property type="match status" value="1"/>
</dbReference>
<dbReference type="GO" id="GO:0044780">
    <property type="term" value="P:bacterial-type flagellum assembly"/>
    <property type="evidence" value="ECO:0007669"/>
    <property type="project" value="InterPro"/>
</dbReference>
<evidence type="ECO:0000313" key="2">
    <source>
        <dbReference type="EMBL" id="AJY74518.1"/>
    </source>
</evidence>
<evidence type="ECO:0000256" key="1">
    <source>
        <dbReference type="ARBA" id="ARBA00022795"/>
    </source>
</evidence>
<name>A0A0D5NHW6_9BACL</name>
<reference evidence="2 3" key="1">
    <citation type="journal article" date="2015" name="J. Biotechnol.">
        <title>Complete genome sequence of Paenibacillus beijingensis 7188(T) (=DSM 24997(T)), a novel rhizobacterium from jujube garden soil.</title>
        <authorList>
            <person name="Kwak Y."/>
            <person name="Shin J.H."/>
        </authorList>
    </citation>
    <scope>NUCLEOTIDE SEQUENCE [LARGE SCALE GENOMIC DNA]</scope>
    <source>
        <strain evidence="2 3">DSM 24997</strain>
    </source>
</reference>
<organism evidence="2 3">
    <name type="scientific">Paenibacillus beijingensis</name>
    <dbReference type="NCBI Taxonomy" id="1126833"/>
    <lineage>
        <taxon>Bacteria</taxon>
        <taxon>Bacillati</taxon>
        <taxon>Bacillota</taxon>
        <taxon>Bacilli</taxon>
        <taxon>Bacillales</taxon>
        <taxon>Paenibacillaceae</taxon>
        <taxon>Paenibacillus</taxon>
    </lineage>
</organism>